<dbReference type="OrthoDB" id="6161020at2"/>
<reference evidence="2" key="1">
    <citation type="submission" date="2016-01" db="EMBL/GenBank/DDBJ databases">
        <authorList>
            <person name="Peeters C."/>
        </authorList>
    </citation>
    <scope>NUCLEOTIDE SEQUENCE [LARGE SCALE GENOMIC DNA]</scope>
    <source>
        <strain evidence="2">LMG 29326</strain>
    </source>
</reference>
<proteinExistence type="predicted"/>
<feature type="region of interest" description="Disordered" evidence="1">
    <location>
        <begin position="1"/>
        <end position="22"/>
    </location>
</feature>
<dbReference type="STRING" id="1777144.AWB83_00882"/>
<dbReference type="Pfam" id="PF11387">
    <property type="entry name" value="DUF2795"/>
    <property type="match status" value="1"/>
</dbReference>
<dbReference type="EMBL" id="FCOB02000003">
    <property type="protein sequence ID" value="SAK47594.1"/>
    <property type="molecule type" value="Genomic_DNA"/>
</dbReference>
<evidence type="ECO:0008006" key="4">
    <source>
        <dbReference type="Google" id="ProtNLM"/>
    </source>
</evidence>
<dbReference type="Proteomes" id="UP000054978">
    <property type="component" value="Unassembled WGS sequence"/>
</dbReference>
<feature type="compositionally biased region" description="Basic and acidic residues" evidence="1">
    <location>
        <begin position="12"/>
        <end position="22"/>
    </location>
</feature>
<protein>
    <recommendedName>
        <fullName evidence="4">DUF2795 domain-containing protein</fullName>
    </recommendedName>
</protein>
<keyword evidence="3" id="KW-1185">Reference proteome</keyword>
<evidence type="ECO:0000256" key="1">
    <source>
        <dbReference type="SAM" id="MobiDB-lite"/>
    </source>
</evidence>
<comment type="caution">
    <text evidence="2">The sequence shown here is derived from an EMBL/GenBank/DDBJ whole genome shotgun (WGS) entry which is preliminary data.</text>
</comment>
<dbReference type="AlphaFoldDB" id="A0A157ZPZ5"/>
<evidence type="ECO:0000313" key="2">
    <source>
        <dbReference type="EMBL" id="SAK47594.1"/>
    </source>
</evidence>
<dbReference type="InterPro" id="IPR021527">
    <property type="entry name" value="DUF2795"/>
</dbReference>
<sequence>MAQHPAHSQNHRHPDEPRPEEIQRVLKGADYPMGKEKLLMLARSNGADGEVMAVLNRMNDRNFDSADAVLREATRVE</sequence>
<organism evidence="2 3">
    <name type="scientific">Caballeronia ptereochthonis</name>
    <dbReference type="NCBI Taxonomy" id="1777144"/>
    <lineage>
        <taxon>Bacteria</taxon>
        <taxon>Pseudomonadati</taxon>
        <taxon>Pseudomonadota</taxon>
        <taxon>Betaproteobacteria</taxon>
        <taxon>Burkholderiales</taxon>
        <taxon>Burkholderiaceae</taxon>
        <taxon>Caballeronia</taxon>
    </lineage>
</organism>
<dbReference type="RefSeq" id="WP_087043028.1">
    <property type="nucleotide sequence ID" value="NZ_FCOB02000003.1"/>
</dbReference>
<accession>A0A157ZPZ5</accession>
<evidence type="ECO:0000313" key="3">
    <source>
        <dbReference type="Proteomes" id="UP000054978"/>
    </source>
</evidence>
<gene>
    <name evidence="2" type="ORF">AWB83_00882</name>
</gene>
<name>A0A157ZPZ5_9BURK</name>